<organism evidence="1 2">
    <name type="scientific">Setomelanomma holmii</name>
    <dbReference type="NCBI Taxonomy" id="210430"/>
    <lineage>
        <taxon>Eukaryota</taxon>
        <taxon>Fungi</taxon>
        <taxon>Dikarya</taxon>
        <taxon>Ascomycota</taxon>
        <taxon>Pezizomycotina</taxon>
        <taxon>Dothideomycetes</taxon>
        <taxon>Pleosporomycetidae</taxon>
        <taxon>Pleosporales</taxon>
        <taxon>Pleosporineae</taxon>
        <taxon>Phaeosphaeriaceae</taxon>
        <taxon>Setomelanomma</taxon>
    </lineage>
</organism>
<dbReference type="Proteomes" id="UP000799777">
    <property type="component" value="Unassembled WGS sequence"/>
</dbReference>
<sequence length="51" mass="5871">QEALGRFRIWAGNSGAHRGGRGSLDYKLREASIFRYQVLHLLQMLLDVIQE</sequence>
<reference evidence="1" key="1">
    <citation type="journal article" date="2020" name="Stud. Mycol.">
        <title>101 Dothideomycetes genomes: a test case for predicting lifestyles and emergence of pathogens.</title>
        <authorList>
            <person name="Haridas S."/>
            <person name="Albert R."/>
            <person name="Binder M."/>
            <person name="Bloem J."/>
            <person name="Labutti K."/>
            <person name="Salamov A."/>
            <person name="Andreopoulos B."/>
            <person name="Baker S."/>
            <person name="Barry K."/>
            <person name="Bills G."/>
            <person name="Bluhm B."/>
            <person name="Cannon C."/>
            <person name="Castanera R."/>
            <person name="Culley D."/>
            <person name="Daum C."/>
            <person name="Ezra D."/>
            <person name="Gonzalez J."/>
            <person name="Henrissat B."/>
            <person name="Kuo A."/>
            <person name="Liang C."/>
            <person name="Lipzen A."/>
            <person name="Lutzoni F."/>
            <person name="Magnuson J."/>
            <person name="Mondo S."/>
            <person name="Nolan M."/>
            <person name="Ohm R."/>
            <person name="Pangilinan J."/>
            <person name="Park H.-J."/>
            <person name="Ramirez L."/>
            <person name="Alfaro M."/>
            <person name="Sun H."/>
            <person name="Tritt A."/>
            <person name="Yoshinaga Y."/>
            <person name="Zwiers L.-H."/>
            <person name="Turgeon B."/>
            <person name="Goodwin S."/>
            <person name="Spatafora J."/>
            <person name="Crous P."/>
            <person name="Grigoriev I."/>
        </authorList>
    </citation>
    <scope>NUCLEOTIDE SEQUENCE</scope>
    <source>
        <strain evidence="1">CBS 110217</strain>
    </source>
</reference>
<dbReference type="OrthoDB" id="20872at2759"/>
<dbReference type="AlphaFoldDB" id="A0A9P4LKX9"/>
<feature type="non-terminal residue" evidence="1">
    <location>
        <position position="51"/>
    </location>
</feature>
<feature type="non-terminal residue" evidence="1">
    <location>
        <position position="1"/>
    </location>
</feature>
<gene>
    <name evidence="1" type="ORF">EK21DRAFT_16079</name>
</gene>
<accession>A0A9P4LKX9</accession>
<proteinExistence type="predicted"/>
<name>A0A9P4LKX9_9PLEO</name>
<comment type="caution">
    <text evidence="1">The sequence shown here is derived from an EMBL/GenBank/DDBJ whole genome shotgun (WGS) entry which is preliminary data.</text>
</comment>
<evidence type="ECO:0000313" key="1">
    <source>
        <dbReference type="EMBL" id="KAF2029208.1"/>
    </source>
</evidence>
<keyword evidence="2" id="KW-1185">Reference proteome</keyword>
<protein>
    <submittedName>
        <fullName evidence="1">Uncharacterized protein</fullName>
    </submittedName>
</protein>
<evidence type="ECO:0000313" key="2">
    <source>
        <dbReference type="Proteomes" id="UP000799777"/>
    </source>
</evidence>
<dbReference type="EMBL" id="ML978203">
    <property type="protein sequence ID" value="KAF2029208.1"/>
    <property type="molecule type" value="Genomic_DNA"/>
</dbReference>